<feature type="transmembrane region" description="Helical" evidence="6">
    <location>
        <begin position="86"/>
        <end position="107"/>
    </location>
</feature>
<dbReference type="PANTHER" id="PTHR38459">
    <property type="entry name" value="PROPHAGE BACTOPRENOL-LINKED GLUCOSE TRANSLOCASE HOMOLOG"/>
    <property type="match status" value="1"/>
</dbReference>
<feature type="transmembrane region" description="Helical" evidence="6">
    <location>
        <begin position="24"/>
        <end position="46"/>
    </location>
</feature>
<evidence type="ECO:0000256" key="5">
    <source>
        <dbReference type="ARBA" id="ARBA00023136"/>
    </source>
</evidence>
<dbReference type="EMBL" id="CADCWL010000247">
    <property type="protein sequence ID" value="CAA9584445.1"/>
    <property type="molecule type" value="Genomic_DNA"/>
</dbReference>
<dbReference type="GO" id="GO:0005886">
    <property type="term" value="C:plasma membrane"/>
    <property type="evidence" value="ECO:0007669"/>
    <property type="project" value="TreeGrafter"/>
</dbReference>
<feature type="domain" description="GtrA/DPMS transmembrane" evidence="7">
    <location>
        <begin position="23"/>
        <end position="139"/>
    </location>
</feature>
<dbReference type="AlphaFoldDB" id="A0A6J4VNG1"/>
<evidence type="ECO:0000256" key="2">
    <source>
        <dbReference type="ARBA" id="ARBA00009399"/>
    </source>
</evidence>
<accession>A0A6J4VNG1</accession>
<protein>
    <recommendedName>
        <fullName evidence="7">GtrA/DPMS transmembrane domain-containing protein</fullName>
    </recommendedName>
</protein>
<name>A0A6J4VNG1_9BACT</name>
<comment type="subcellular location">
    <subcellularLocation>
        <location evidence="1">Membrane</location>
        <topology evidence="1">Multi-pass membrane protein</topology>
    </subcellularLocation>
</comment>
<dbReference type="GO" id="GO:0000271">
    <property type="term" value="P:polysaccharide biosynthetic process"/>
    <property type="evidence" value="ECO:0007669"/>
    <property type="project" value="InterPro"/>
</dbReference>
<keyword evidence="5 6" id="KW-0472">Membrane</keyword>
<evidence type="ECO:0000259" key="7">
    <source>
        <dbReference type="Pfam" id="PF04138"/>
    </source>
</evidence>
<dbReference type="InterPro" id="IPR007267">
    <property type="entry name" value="GtrA_DPMS_TM"/>
</dbReference>
<gene>
    <name evidence="8" type="ORF">AVDCRST_MAG19-4722</name>
</gene>
<dbReference type="PANTHER" id="PTHR38459:SF1">
    <property type="entry name" value="PROPHAGE BACTOPRENOL-LINKED GLUCOSE TRANSLOCASE HOMOLOG"/>
    <property type="match status" value="1"/>
</dbReference>
<evidence type="ECO:0000256" key="3">
    <source>
        <dbReference type="ARBA" id="ARBA00022692"/>
    </source>
</evidence>
<keyword evidence="3 6" id="KW-0812">Transmembrane</keyword>
<proteinExistence type="inferred from homology"/>
<evidence type="ECO:0000256" key="1">
    <source>
        <dbReference type="ARBA" id="ARBA00004141"/>
    </source>
</evidence>
<sequence length="141" mass="15442">MVTTETWPRPAVRARTLALRFQKFLVVGGIGLAVNQALLFLLAGLGTLSVNVASPIAITVSMVVTFGLNEVWTWHDRGSGRILHRALFYGAINSGGLMINWGILLYLHEEAGMHYLLANLVGAGVAAVWNFVLNHFITWRA</sequence>
<evidence type="ECO:0000256" key="6">
    <source>
        <dbReference type="SAM" id="Phobius"/>
    </source>
</evidence>
<keyword evidence="4 6" id="KW-1133">Transmembrane helix</keyword>
<comment type="similarity">
    <text evidence="2">Belongs to the GtrA family.</text>
</comment>
<reference evidence="8" key="1">
    <citation type="submission" date="2020-02" db="EMBL/GenBank/DDBJ databases">
        <authorList>
            <person name="Meier V. D."/>
        </authorList>
    </citation>
    <scope>NUCLEOTIDE SEQUENCE</scope>
    <source>
        <strain evidence="8">AVDCRST_MAG19</strain>
    </source>
</reference>
<feature type="transmembrane region" description="Helical" evidence="6">
    <location>
        <begin position="113"/>
        <end position="133"/>
    </location>
</feature>
<organism evidence="8">
    <name type="scientific">uncultured Thermomicrobiales bacterium</name>
    <dbReference type="NCBI Taxonomy" id="1645740"/>
    <lineage>
        <taxon>Bacteria</taxon>
        <taxon>Pseudomonadati</taxon>
        <taxon>Thermomicrobiota</taxon>
        <taxon>Thermomicrobia</taxon>
        <taxon>Thermomicrobiales</taxon>
        <taxon>environmental samples</taxon>
    </lineage>
</organism>
<dbReference type="InterPro" id="IPR051401">
    <property type="entry name" value="GtrA_CellWall_Glycosyl"/>
</dbReference>
<feature type="transmembrane region" description="Helical" evidence="6">
    <location>
        <begin position="52"/>
        <end position="74"/>
    </location>
</feature>
<dbReference type="Pfam" id="PF04138">
    <property type="entry name" value="GtrA_DPMS_TM"/>
    <property type="match status" value="1"/>
</dbReference>
<evidence type="ECO:0000313" key="8">
    <source>
        <dbReference type="EMBL" id="CAA9584445.1"/>
    </source>
</evidence>
<evidence type="ECO:0000256" key="4">
    <source>
        <dbReference type="ARBA" id="ARBA00022989"/>
    </source>
</evidence>